<gene>
    <name evidence="1" type="ORF">AB5J52_00210</name>
</gene>
<evidence type="ECO:0000313" key="1">
    <source>
        <dbReference type="EMBL" id="XDQ40833.1"/>
    </source>
</evidence>
<organism evidence="1">
    <name type="scientific">Streptomyces sp. R39</name>
    <dbReference type="NCBI Taxonomy" id="3238631"/>
    <lineage>
        <taxon>Bacteria</taxon>
        <taxon>Bacillati</taxon>
        <taxon>Actinomycetota</taxon>
        <taxon>Actinomycetes</taxon>
        <taxon>Kitasatosporales</taxon>
        <taxon>Streptomycetaceae</taxon>
        <taxon>Streptomyces</taxon>
    </lineage>
</organism>
<dbReference type="RefSeq" id="WP_369220593.1">
    <property type="nucleotide sequence ID" value="NZ_CP163441.1"/>
</dbReference>
<proteinExistence type="predicted"/>
<accession>A0AB39QF10</accession>
<reference evidence="1" key="1">
    <citation type="submission" date="2024-07" db="EMBL/GenBank/DDBJ databases">
        <authorList>
            <person name="Yu S.T."/>
        </authorList>
    </citation>
    <scope>NUCLEOTIDE SEQUENCE</scope>
    <source>
        <strain evidence="1">R39</strain>
    </source>
</reference>
<dbReference type="EMBL" id="CP163441">
    <property type="protein sequence ID" value="XDQ40833.1"/>
    <property type="molecule type" value="Genomic_DNA"/>
</dbReference>
<dbReference type="AlphaFoldDB" id="A0AB39QF10"/>
<sequence>MDREDLSAALERHGTDGACEAALALRAGAAFWVRPETVPASRILSIWAWRAQCMAEDGTVTRKDFERGLPDLQRAGDAPVALGRVGTAEDTHLIFLTADLSSCLAVL</sequence>
<protein>
    <submittedName>
        <fullName evidence="1">Uncharacterized protein</fullName>
    </submittedName>
</protein>
<name>A0AB39QF10_9ACTN</name>